<keyword evidence="2" id="KW-1185">Reference proteome</keyword>
<dbReference type="AlphaFoldDB" id="A0A822ZUA5"/>
<organism evidence="1 2">
    <name type="scientific">Nelumbo nucifera</name>
    <name type="common">Sacred lotus</name>
    <dbReference type="NCBI Taxonomy" id="4432"/>
    <lineage>
        <taxon>Eukaryota</taxon>
        <taxon>Viridiplantae</taxon>
        <taxon>Streptophyta</taxon>
        <taxon>Embryophyta</taxon>
        <taxon>Tracheophyta</taxon>
        <taxon>Spermatophyta</taxon>
        <taxon>Magnoliopsida</taxon>
        <taxon>Proteales</taxon>
        <taxon>Nelumbonaceae</taxon>
        <taxon>Nelumbo</taxon>
    </lineage>
</organism>
<accession>A0A822ZUA5</accession>
<gene>
    <name evidence="1" type="ORF">HUJ06_017038</name>
</gene>
<dbReference type="EMBL" id="DUZY01000008">
    <property type="protein sequence ID" value="DAD47101.1"/>
    <property type="molecule type" value="Genomic_DNA"/>
</dbReference>
<comment type="caution">
    <text evidence="1">The sequence shown here is derived from an EMBL/GenBank/DDBJ whole genome shotgun (WGS) entry which is preliminary data.</text>
</comment>
<protein>
    <submittedName>
        <fullName evidence="1">Uncharacterized protein</fullName>
    </submittedName>
</protein>
<name>A0A822ZUA5_NELNU</name>
<sequence>MGISIEFDVKILKRLIMLKPLGPRSVYGNLRLPNN</sequence>
<proteinExistence type="predicted"/>
<evidence type="ECO:0000313" key="1">
    <source>
        <dbReference type="EMBL" id="DAD47101.1"/>
    </source>
</evidence>
<evidence type="ECO:0000313" key="2">
    <source>
        <dbReference type="Proteomes" id="UP000607653"/>
    </source>
</evidence>
<dbReference type="Proteomes" id="UP000607653">
    <property type="component" value="Unassembled WGS sequence"/>
</dbReference>
<reference evidence="1 2" key="1">
    <citation type="journal article" date="2020" name="Mol. Biol. Evol.">
        <title>Distinct Expression and Methylation Patterns for Genes with Different Fates following a Single Whole-Genome Duplication in Flowering Plants.</title>
        <authorList>
            <person name="Shi T."/>
            <person name="Rahmani R.S."/>
            <person name="Gugger P.F."/>
            <person name="Wang M."/>
            <person name="Li H."/>
            <person name="Zhang Y."/>
            <person name="Li Z."/>
            <person name="Wang Q."/>
            <person name="Van de Peer Y."/>
            <person name="Marchal K."/>
            <person name="Chen J."/>
        </authorList>
    </citation>
    <scope>NUCLEOTIDE SEQUENCE [LARGE SCALE GENOMIC DNA]</scope>
    <source>
        <tissue evidence="1">Leaf</tissue>
    </source>
</reference>